<accession>A0ACD1GLR4</accession>
<sequence>MSRIPDLLGTGDLLPVPEYSFTKDQSRELKHLLQCHESAIITIDFCMDELCGVLERAKVQLNLIEEQREDLDNLEDSIEHLRFRPENKTSTLWAGTLQDRFFPRMFGVSPSDERYDWDAPSARVPIPGELVAHTGCVCQIAGFLTLMTQTSLVEPKRSDKIPSSALEWTLHRIAYEVNLVHGINACMTYVQSRTALTYDLRWPRARLSGVPDFTVISRLRKRRPRVRFVILERDRPMSSAPDTELLAYLFMVHKTRQDACETSPVVYGLATDGDTMAFYRFEYPGKASICAGGFWAWRETLLIVLL</sequence>
<organism evidence="1 2">
    <name type="scientific">Aspergillus brunneoviolaceus CBS 621.78</name>
    <dbReference type="NCBI Taxonomy" id="1450534"/>
    <lineage>
        <taxon>Eukaryota</taxon>
        <taxon>Fungi</taxon>
        <taxon>Dikarya</taxon>
        <taxon>Ascomycota</taxon>
        <taxon>Pezizomycotina</taxon>
        <taxon>Eurotiomycetes</taxon>
        <taxon>Eurotiomycetidae</taxon>
        <taxon>Eurotiales</taxon>
        <taxon>Aspergillaceae</taxon>
        <taxon>Aspergillus</taxon>
        <taxon>Aspergillus subgen. Circumdati</taxon>
    </lineage>
</organism>
<name>A0ACD1GLR4_9EURO</name>
<evidence type="ECO:0000313" key="1">
    <source>
        <dbReference type="EMBL" id="RAH50011.1"/>
    </source>
</evidence>
<dbReference type="Proteomes" id="UP000249057">
    <property type="component" value="Unassembled WGS sequence"/>
</dbReference>
<proteinExistence type="predicted"/>
<protein>
    <submittedName>
        <fullName evidence="1">Uncharacterized protein</fullName>
    </submittedName>
</protein>
<keyword evidence="2" id="KW-1185">Reference proteome</keyword>
<dbReference type="EMBL" id="KZ825315">
    <property type="protein sequence ID" value="RAH50011.1"/>
    <property type="molecule type" value="Genomic_DNA"/>
</dbReference>
<reference evidence="1" key="1">
    <citation type="submission" date="2018-02" db="EMBL/GenBank/DDBJ databases">
        <title>The genomes of Aspergillus section Nigri reveals drivers in fungal speciation.</title>
        <authorList>
            <consortium name="DOE Joint Genome Institute"/>
            <person name="Vesth T.C."/>
            <person name="Nybo J."/>
            <person name="Theobald S."/>
            <person name="Brandl J."/>
            <person name="Frisvad J.C."/>
            <person name="Nielsen K.F."/>
            <person name="Lyhne E.K."/>
            <person name="Kogle M.E."/>
            <person name="Kuo A."/>
            <person name="Riley R."/>
            <person name="Clum A."/>
            <person name="Nolan M."/>
            <person name="Lipzen A."/>
            <person name="Salamov A."/>
            <person name="Henrissat B."/>
            <person name="Wiebenga A."/>
            <person name="De vries R.P."/>
            <person name="Grigoriev I.V."/>
            <person name="Mortensen U.H."/>
            <person name="Andersen M.R."/>
            <person name="Baker S.E."/>
        </authorList>
    </citation>
    <scope>NUCLEOTIDE SEQUENCE</scope>
    <source>
        <strain evidence="1">CBS 621.78</strain>
    </source>
</reference>
<gene>
    <name evidence="1" type="ORF">BO95DRAFT_427933</name>
</gene>
<evidence type="ECO:0000313" key="2">
    <source>
        <dbReference type="Proteomes" id="UP000249057"/>
    </source>
</evidence>